<proteinExistence type="predicted"/>
<dbReference type="RefSeq" id="WP_310007439.1">
    <property type="nucleotide sequence ID" value="NZ_JAVDTX010000005.1"/>
</dbReference>
<comment type="caution">
    <text evidence="1">The sequence shown here is derived from an EMBL/GenBank/DDBJ whole genome shotgun (WGS) entry which is preliminary data.</text>
</comment>
<gene>
    <name evidence="1" type="ORF">J2W95_002533</name>
</gene>
<evidence type="ECO:0000313" key="1">
    <source>
        <dbReference type="EMBL" id="MDR6845823.1"/>
    </source>
</evidence>
<name>A0ABU1S476_9FLAO</name>
<keyword evidence="2" id="KW-1185">Reference proteome</keyword>
<sequence length="139" mass="15561">MTIVVASFVCCNSDDHKTGVDDVTDTVKDGTWRVSYFYDSGADKTANYLGYSFVFGGNYLLTATKETNTYNGQWFVSKSTSDNDLYSTIFKISIGPNDIFENLNADWKVMSNTDATLTLKDDSKGETNIDYLTFEKIVQ</sequence>
<reference evidence="1 2" key="1">
    <citation type="submission" date="2023-07" db="EMBL/GenBank/DDBJ databases">
        <title>Sorghum-associated microbial communities from plants grown in Nebraska, USA.</title>
        <authorList>
            <person name="Schachtman D."/>
        </authorList>
    </citation>
    <scope>NUCLEOTIDE SEQUENCE [LARGE SCALE GENOMIC DNA]</scope>
    <source>
        <strain evidence="1 2">BE124</strain>
    </source>
</reference>
<dbReference type="Proteomes" id="UP001261871">
    <property type="component" value="Unassembled WGS sequence"/>
</dbReference>
<protein>
    <recommendedName>
        <fullName evidence="3">Lipocalin-like domain-containing protein</fullName>
    </recommendedName>
</protein>
<accession>A0ABU1S476</accession>
<evidence type="ECO:0000313" key="2">
    <source>
        <dbReference type="Proteomes" id="UP001261871"/>
    </source>
</evidence>
<dbReference type="EMBL" id="JAVDTX010000005">
    <property type="protein sequence ID" value="MDR6845823.1"/>
    <property type="molecule type" value="Genomic_DNA"/>
</dbReference>
<organism evidence="1 2">
    <name type="scientific">Flavobacterium granuli</name>
    <dbReference type="NCBI Taxonomy" id="280093"/>
    <lineage>
        <taxon>Bacteria</taxon>
        <taxon>Pseudomonadati</taxon>
        <taxon>Bacteroidota</taxon>
        <taxon>Flavobacteriia</taxon>
        <taxon>Flavobacteriales</taxon>
        <taxon>Flavobacteriaceae</taxon>
        <taxon>Flavobacterium</taxon>
    </lineage>
</organism>
<evidence type="ECO:0008006" key="3">
    <source>
        <dbReference type="Google" id="ProtNLM"/>
    </source>
</evidence>